<dbReference type="PROSITE" id="PS51257">
    <property type="entry name" value="PROKAR_LIPOPROTEIN"/>
    <property type="match status" value="1"/>
</dbReference>
<dbReference type="InterPro" id="IPR000297">
    <property type="entry name" value="PPIase_PpiC"/>
</dbReference>
<dbReference type="InterPro" id="IPR050245">
    <property type="entry name" value="PrsA_foldase"/>
</dbReference>
<name>D9PFT3_9ZZZZ</name>
<comment type="caution">
    <text evidence="7">The sequence shown here is derived from an EMBL/GenBank/DDBJ whole genome shotgun (WGS) entry which is preliminary data.</text>
</comment>
<dbReference type="AlphaFoldDB" id="D9PFT3"/>
<accession>D9PFT3</accession>
<dbReference type="PROSITE" id="PS50198">
    <property type="entry name" value="PPIC_PPIASE_2"/>
    <property type="match status" value="1"/>
</dbReference>
<evidence type="ECO:0000256" key="5">
    <source>
        <dbReference type="ARBA" id="ARBA00023235"/>
    </source>
</evidence>
<dbReference type="EC" id="5.2.1.8" evidence="2"/>
<dbReference type="InterPro" id="IPR046357">
    <property type="entry name" value="PPIase_dom_sf"/>
</dbReference>
<reference evidence="7" key="2">
    <citation type="journal article" date="2011" name="Microb. Ecol.">
        <title>Taxonomic and Functional Metagenomic Profiling of the Microbial Community in the Anoxic Sediment of a Sub-saline Shallow Lake (Laguna de Carrizo, Central Spain).</title>
        <authorList>
            <person name="Ferrer M."/>
            <person name="Guazzaroni M.E."/>
            <person name="Richter M."/>
            <person name="Garcia-Salamanca A."/>
            <person name="Yarza P."/>
            <person name="Suarez-Suarez A."/>
            <person name="Solano J."/>
            <person name="Alcaide M."/>
            <person name="van Dillewijn P."/>
            <person name="Molina-Henares M.A."/>
            <person name="Lopez-Cortes N."/>
            <person name="Al-Ramahi Y."/>
            <person name="Guerrero C."/>
            <person name="Acosta A."/>
            <person name="de Eugenio L.I."/>
            <person name="Martinez V."/>
            <person name="Marques S."/>
            <person name="Rojo F."/>
            <person name="Santero E."/>
            <person name="Genilloud O."/>
            <person name="Perez-Perez J."/>
            <person name="Rossello-Mora R."/>
            <person name="Ramos J.L."/>
        </authorList>
    </citation>
    <scope>NUCLEOTIDE SEQUENCE</scope>
</reference>
<proteinExistence type="predicted"/>
<sequence length="325" mass="35531">MRPGARPDGETGPFRGGVALAAAVIASLLCSCSREPRDPSDAGIVAVEVDNVPISLRDVKREILSARGYSPTLEERGPGRAEVSGAVRRLVERSVVLREGARRGVAVSFASLEEEVMRYRADFPEGGLRKALLQVGLSEEEWRDRLGQSLLYRKSAEAIASSLVSVTPQEVEKEFQEGGTGPDLPERIRVRQFLFESAERAMDARGRLLRGTAPGAGGDPAAKGVDLGFFALEELPPKLPRELFRMKAGEVSEPVFLDDSVSLFRVEEREPARPQSPGTARERIRETLLSARREAAFRRWLADACAAATVRMRAELLEKLAGGKR</sequence>
<dbReference type="GO" id="GO:0003755">
    <property type="term" value="F:peptidyl-prolyl cis-trans isomerase activity"/>
    <property type="evidence" value="ECO:0007669"/>
    <property type="project" value="UniProtKB-KW"/>
</dbReference>
<protein>
    <recommendedName>
        <fullName evidence="2">peptidylprolyl isomerase</fullName>
        <ecNumber evidence="2">5.2.1.8</ecNumber>
    </recommendedName>
</protein>
<reference evidence="7" key="1">
    <citation type="submission" date="2010-07" db="EMBL/GenBank/DDBJ databases">
        <authorList>
            <consortium name="CONSOLIDER consortium CSD2007-00005"/>
            <person name="Guazzaroni M.-E."/>
            <person name="Richter M."/>
            <person name="Garcia-Salamanca A."/>
            <person name="Yarza P."/>
            <person name="Ferrer M."/>
        </authorList>
    </citation>
    <scope>NUCLEOTIDE SEQUENCE</scope>
</reference>
<organism evidence="7">
    <name type="scientific">sediment metagenome</name>
    <dbReference type="NCBI Taxonomy" id="749907"/>
    <lineage>
        <taxon>unclassified sequences</taxon>
        <taxon>metagenomes</taxon>
        <taxon>ecological metagenomes</taxon>
    </lineage>
</organism>
<dbReference type="Gene3D" id="1.10.4030.10">
    <property type="entry name" value="Porin chaperone SurA, peptide-binding domain"/>
    <property type="match status" value="1"/>
</dbReference>
<keyword evidence="3" id="KW-0732">Signal</keyword>
<dbReference type="PANTHER" id="PTHR47245">
    <property type="entry name" value="PEPTIDYLPROLYL ISOMERASE"/>
    <property type="match status" value="1"/>
</dbReference>
<keyword evidence="5" id="KW-0413">Isomerase</keyword>
<feature type="domain" description="PpiC" evidence="6">
    <location>
        <begin position="221"/>
        <end position="268"/>
    </location>
</feature>
<dbReference type="SUPFAM" id="SSF54534">
    <property type="entry name" value="FKBP-like"/>
    <property type="match status" value="1"/>
</dbReference>
<keyword evidence="4" id="KW-0697">Rotamase</keyword>
<evidence type="ECO:0000256" key="2">
    <source>
        <dbReference type="ARBA" id="ARBA00013194"/>
    </source>
</evidence>
<comment type="catalytic activity">
    <reaction evidence="1">
        <text>[protein]-peptidylproline (omega=180) = [protein]-peptidylproline (omega=0)</text>
        <dbReference type="Rhea" id="RHEA:16237"/>
        <dbReference type="Rhea" id="RHEA-COMP:10747"/>
        <dbReference type="Rhea" id="RHEA-COMP:10748"/>
        <dbReference type="ChEBI" id="CHEBI:83833"/>
        <dbReference type="ChEBI" id="CHEBI:83834"/>
        <dbReference type="EC" id="5.2.1.8"/>
    </reaction>
</comment>
<evidence type="ECO:0000313" key="7">
    <source>
        <dbReference type="EMBL" id="EFK97569.1"/>
    </source>
</evidence>
<dbReference type="EMBL" id="ADZX01000121">
    <property type="protein sequence ID" value="EFK97569.1"/>
    <property type="molecule type" value="Genomic_DNA"/>
</dbReference>
<evidence type="ECO:0000256" key="1">
    <source>
        <dbReference type="ARBA" id="ARBA00000971"/>
    </source>
</evidence>
<dbReference type="PANTHER" id="PTHR47245:SF1">
    <property type="entry name" value="FOLDASE PROTEIN PRSA"/>
    <property type="match status" value="1"/>
</dbReference>
<gene>
    <name evidence="7" type="ORF">LDC_0376</name>
</gene>
<dbReference type="InterPro" id="IPR027304">
    <property type="entry name" value="Trigger_fact/SurA_dom_sf"/>
</dbReference>
<evidence type="ECO:0000259" key="6">
    <source>
        <dbReference type="PROSITE" id="PS50198"/>
    </source>
</evidence>
<evidence type="ECO:0000256" key="4">
    <source>
        <dbReference type="ARBA" id="ARBA00023110"/>
    </source>
</evidence>
<dbReference type="SUPFAM" id="SSF109998">
    <property type="entry name" value="Triger factor/SurA peptide-binding domain-like"/>
    <property type="match status" value="1"/>
</dbReference>
<dbReference type="Pfam" id="PF13145">
    <property type="entry name" value="Rotamase_2"/>
    <property type="match status" value="1"/>
</dbReference>
<dbReference type="Gene3D" id="3.10.50.40">
    <property type="match status" value="1"/>
</dbReference>
<evidence type="ECO:0000256" key="3">
    <source>
        <dbReference type="ARBA" id="ARBA00022729"/>
    </source>
</evidence>